<evidence type="ECO:0000313" key="3">
    <source>
        <dbReference type="Proteomes" id="UP000606044"/>
    </source>
</evidence>
<evidence type="ECO:0000259" key="1">
    <source>
        <dbReference type="Pfam" id="PF16289"/>
    </source>
</evidence>
<organism evidence="2 3">
    <name type="scientific">Azorhizobium oxalatiphilum</name>
    <dbReference type="NCBI Taxonomy" id="980631"/>
    <lineage>
        <taxon>Bacteria</taxon>
        <taxon>Pseudomonadati</taxon>
        <taxon>Pseudomonadota</taxon>
        <taxon>Alphaproteobacteria</taxon>
        <taxon>Hyphomicrobiales</taxon>
        <taxon>Xanthobacteraceae</taxon>
        <taxon>Azorhizobium</taxon>
    </lineage>
</organism>
<accession>A0A917C4A4</accession>
<dbReference type="AlphaFoldDB" id="A0A917C4A4"/>
<keyword evidence="3" id="KW-1185">Reference proteome</keyword>
<dbReference type="Pfam" id="PF16289">
    <property type="entry name" value="PIN_12"/>
    <property type="match status" value="1"/>
</dbReference>
<dbReference type="InterPro" id="IPR032557">
    <property type="entry name" value="DUF4935"/>
</dbReference>
<comment type="caution">
    <text evidence="2">The sequence shown here is derived from an EMBL/GenBank/DDBJ whole genome shotgun (WGS) entry which is preliminary data.</text>
</comment>
<dbReference type="EMBL" id="BMCT01000003">
    <property type="protein sequence ID" value="GGF67431.1"/>
    <property type="molecule type" value="Genomic_DNA"/>
</dbReference>
<proteinExistence type="predicted"/>
<sequence>MDAHASASAGVPVLCIDTCSILDVMRDPTRETAKPHDRQASIDLVAAAESGRLICLMAEQVAIEFSVHDEPVQDEAERNLRRVREQVERINKLSAVFGAPGNVNLTHLDDHVGRARAVVGRWLAKLGNVTPSPVVPAKAFARVNAGIAPARRGKESSKDCLVYETYLEAVSALRGAGVTTPIVFLSSNTNEYLTESKVLKPDIAAEFGTINLGYAPNMSAAKYALGL</sequence>
<dbReference type="Proteomes" id="UP000606044">
    <property type="component" value="Unassembled WGS sequence"/>
</dbReference>
<evidence type="ECO:0000313" key="2">
    <source>
        <dbReference type="EMBL" id="GGF67431.1"/>
    </source>
</evidence>
<protein>
    <recommendedName>
        <fullName evidence="1">DUF4935 domain-containing protein</fullName>
    </recommendedName>
</protein>
<dbReference type="RefSeq" id="WP_188579632.1">
    <property type="nucleotide sequence ID" value="NZ_BMCT01000003.1"/>
</dbReference>
<reference evidence="2" key="2">
    <citation type="submission" date="2020-09" db="EMBL/GenBank/DDBJ databases">
        <authorList>
            <person name="Sun Q."/>
            <person name="Sedlacek I."/>
        </authorList>
    </citation>
    <scope>NUCLEOTIDE SEQUENCE</scope>
    <source>
        <strain evidence="2">CCM 7897</strain>
    </source>
</reference>
<feature type="domain" description="DUF4935" evidence="1">
    <location>
        <begin position="14"/>
        <end position="192"/>
    </location>
</feature>
<name>A0A917C4A4_9HYPH</name>
<gene>
    <name evidence="2" type="ORF">GCM10007301_28890</name>
</gene>
<reference evidence="2" key="1">
    <citation type="journal article" date="2014" name="Int. J. Syst. Evol. Microbiol.">
        <title>Complete genome sequence of Corynebacterium casei LMG S-19264T (=DSM 44701T), isolated from a smear-ripened cheese.</title>
        <authorList>
            <consortium name="US DOE Joint Genome Institute (JGI-PGF)"/>
            <person name="Walter F."/>
            <person name="Albersmeier A."/>
            <person name="Kalinowski J."/>
            <person name="Ruckert C."/>
        </authorList>
    </citation>
    <scope>NUCLEOTIDE SEQUENCE</scope>
    <source>
        <strain evidence="2">CCM 7897</strain>
    </source>
</reference>